<dbReference type="Proteomes" id="UP000280696">
    <property type="component" value="Unassembled WGS sequence"/>
</dbReference>
<dbReference type="AlphaFoldDB" id="A0A3A9ALM0"/>
<evidence type="ECO:0000313" key="2">
    <source>
        <dbReference type="EMBL" id="RKI88196.1"/>
    </source>
</evidence>
<keyword evidence="3" id="KW-1185">Reference proteome</keyword>
<sequence length="378" mass="41871">MEEKKLRVVVIGTGNVAGVAIRCLKGRKNMELVGVWGHKETAPQHIGMDSGLLDLDEPNGIIITGDEEEIFALKPDCAVMAINIRNPMAMAKVNGEWYKKFLSRGINVVSPSVPDLIWPKGAFDQAYVEEIRKAAEEGNASIFINGQEPGYAENQAMLLATCSNTIKTLTIREMYNYSTAPVRDEMAPSYGFDEDPEYQCALENPDTQIYIWGLTIKNIANNLGYEIEGFKTSFEKSVATEPIPVGWGTIEPGKVAAVWVRTCGIVEGREAIVIEHINRMSQDIAPDWPYTDRVGQISVRIEGDPNLQADMNVSLPEQPEELSYEGYVFTAMRIVNAIPHVCAGKPGILTIHDFPMTLPDNAFRSEATHIEHKICKAK</sequence>
<comment type="caution">
    <text evidence="2">The sequence shown here is derived from an EMBL/GenBank/DDBJ whole genome shotgun (WGS) entry which is preliminary data.</text>
</comment>
<feature type="domain" description="2,4-diaminopentanoate dehydrogenase C-terminal" evidence="1">
    <location>
        <begin position="216"/>
        <end position="357"/>
    </location>
</feature>
<dbReference type="EMBL" id="RAYQ01000030">
    <property type="protein sequence ID" value="RKI88196.1"/>
    <property type="molecule type" value="Genomic_DNA"/>
</dbReference>
<organism evidence="2 3">
    <name type="scientific">Parablautia intestinalis</name>
    <dbReference type="NCBI Taxonomy" id="2320100"/>
    <lineage>
        <taxon>Bacteria</taxon>
        <taxon>Bacillati</taxon>
        <taxon>Bacillota</taxon>
        <taxon>Clostridia</taxon>
        <taxon>Lachnospirales</taxon>
        <taxon>Lachnospiraceae</taxon>
        <taxon>Parablautia</taxon>
    </lineage>
</organism>
<evidence type="ECO:0000313" key="3">
    <source>
        <dbReference type="Proteomes" id="UP000280696"/>
    </source>
</evidence>
<proteinExistence type="predicted"/>
<dbReference type="Pfam" id="PF19328">
    <property type="entry name" value="DAP_DH_C"/>
    <property type="match status" value="1"/>
</dbReference>
<dbReference type="Gene3D" id="3.40.50.720">
    <property type="entry name" value="NAD(P)-binding Rossmann-like Domain"/>
    <property type="match status" value="1"/>
</dbReference>
<dbReference type="InterPro" id="IPR036291">
    <property type="entry name" value="NAD(P)-bd_dom_sf"/>
</dbReference>
<dbReference type="InterPro" id="IPR045760">
    <property type="entry name" value="DAP_DH_C"/>
</dbReference>
<dbReference type="OrthoDB" id="4759936at2"/>
<protein>
    <recommendedName>
        <fullName evidence="1">2,4-diaminopentanoate dehydrogenase C-terminal domain-containing protein</fullName>
    </recommendedName>
</protein>
<reference evidence="2 3" key="1">
    <citation type="submission" date="2018-09" db="EMBL/GenBank/DDBJ databases">
        <title>Murine metabolic-syndrome-specific gut microbial biobank.</title>
        <authorList>
            <person name="Liu C."/>
        </authorList>
    </citation>
    <scope>NUCLEOTIDE SEQUENCE [LARGE SCALE GENOMIC DNA]</scope>
    <source>
        <strain evidence="2 3">0.1xD8-82</strain>
    </source>
</reference>
<dbReference type="RefSeq" id="WP_120472011.1">
    <property type="nucleotide sequence ID" value="NZ_RAYQ01000030.1"/>
</dbReference>
<name>A0A3A9ALM0_9FIRM</name>
<accession>A0A3A9ALM0</accession>
<dbReference type="SUPFAM" id="SSF51735">
    <property type="entry name" value="NAD(P)-binding Rossmann-fold domains"/>
    <property type="match status" value="1"/>
</dbReference>
<gene>
    <name evidence="2" type="ORF">D7V94_19660</name>
</gene>
<evidence type="ECO:0000259" key="1">
    <source>
        <dbReference type="Pfam" id="PF19328"/>
    </source>
</evidence>